<accession>A0A6M3JSX1</accession>
<gene>
    <name evidence="1" type="ORF">MM415A02830_0019</name>
</gene>
<proteinExistence type="predicted"/>
<sequence>MRSAGIPHRAIELVDHDAQRYDVIGYTDYEKNISVAEYNALTKTEKEGFSERTERRPEAAIIKYDGKHYLSSMDGWNFFLCQLPEPVETVAEAFASLKPTEVKDENFIRQGEWFFVEATELPIVMLTDGVPTAWDKMKKFFYKTLTKGFTLPNKNPDGNLHIATRGVQLGDGIYVSGQVRHQTRWGGRGDHRMLRLSTLEDIKIFQAFENRALGSWSASGNVD</sequence>
<reference evidence="1" key="1">
    <citation type="submission" date="2020-03" db="EMBL/GenBank/DDBJ databases">
        <title>The deep terrestrial virosphere.</title>
        <authorList>
            <person name="Holmfeldt K."/>
            <person name="Nilsson E."/>
            <person name="Simone D."/>
            <person name="Lopez-Fernandez M."/>
            <person name="Wu X."/>
            <person name="de Brujin I."/>
            <person name="Lundin D."/>
            <person name="Andersson A."/>
            <person name="Bertilsson S."/>
            <person name="Dopson M."/>
        </authorList>
    </citation>
    <scope>NUCLEOTIDE SEQUENCE</scope>
    <source>
        <strain evidence="1">MM415A02830</strain>
    </source>
</reference>
<evidence type="ECO:0000313" key="1">
    <source>
        <dbReference type="EMBL" id="QJA72251.1"/>
    </source>
</evidence>
<dbReference type="AlphaFoldDB" id="A0A6M3JSX1"/>
<protein>
    <submittedName>
        <fullName evidence="1">Uncharacterized protein</fullName>
    </submittedName>
</protein>
<organism evidence="1">
    <name type="scientific">viral metagenome</name>
    <dbReference type="NCBI Taxonomy" id="1070528"/>
    <lineage>
        <taxon>unclassified sequences</taxon>
        <taxon>metagenomes</taxon>
        <taxon>organismal metagenomes</taxon>
    </lineage>
</organism>
<name>A0A6M3JSX1_9ZZZZ</name>
<dbReference type="EMBL" id="MT141935">
    <property type="protein sequence ID" value="QJA72251.1"/>
    <property type="molecule type" value="Genomic_DNA"/>
</dbReference>